<dbReference type="InterPro" id="IPR036291">
    <property type="entry name" value="NAD(P)-bd_dom_sf"/>
</dbReference>
<dbReference type="Pfam" id="PF01073">
    <property type="entry name" value="3Beta_HSD"/>
    <property type="match status" value="1"/>
</dbReference>
<dbReference type="Proteomes" id="UP001327560">
    <property type="component" value="Chromosome 1"/>
</dbReference>
<accession>A0AAQ3JUJ1</accession>
<dbReference type="SUPFAM" id="SSF51735">
    <property type="entry name" value="NAD(P)-binding Rossmann-fold domains"/>
    <property type="match status" value="1"/>
</dbReference>
<protein>
    <submittedName>
        <fullName evidence="5">Cinnamoyl-CoA reductase-like SNL6</fullName>
    </submittedName>
</protein>
<dbReference type="CDD" id="cd08958">
    <property type="entry name" value="FR_SDR_e"/>
    <property type="match status" value="1"/>
</dbReference>
<feature type="compositionally biased region" description="Basic residues" evidence="3">
    <location>
        <begin position="33"/>
        <end position="45"/>
    </location>
</feature>
<dbReference type="GO" id="GO:0006694">
    <property type="term" value="P:steroid biosynthetic process"/>
    <property type="evidence" value="ECO:0007669"/>
    <property type="project" value="InterPro"/>
</dbReference>
<evidence type="ECO:0000313" key="6">
    <source>
        <dbReference type="Proteomes" id="UP001327560"/>
    </source>
</evidence>
<dbReference type="InterPro" id="IPR002225">
    <property type="entry name" value="3Beta_OHSteriod_DH/Estase"/>
</dbReference>
<keyword evidence="1 2" id="KW-0560">Oxidoreductase</keyword>
<gene>
    <name evidence="5" type="ORF">Cni_G04345</name>
</gene>
<dbReference type="PANTHER" id="PTHR10366">
    <property type="entry name" value="NAD DEPENDENT EPIMERASE/DEHYDRATASE"/>
    <property type="match status" value="1"/>
</dbReference>
<name>A0AAQ3JUJ1_9LILI</name>
<evidence type="ECO:0000256" key="3">
    <source>
        <dbReference type="SAM" id="MobiDB-lite"/>
    </source>
</evidence>
<dbReference type="PANTHER" id="PTHR10366:SF483">
    <property type="entry name" value="CINNAMOYL COA REDUCTASE-LIKE PROTEIN"/>
    <property type="match status" value="1"/>
</dbReference>
<dbReference type="EMBL" id="CP136890">
    <property type="protein sequence ID" value="WOK95638.1"/>
    <property type="molecule type" value="Genomic_DNA"/>
</dbReference>
<sequence>MGMWTGSEAAVAEAAQLREETLRRITGCSGDKARKRGPGGVRRRKDGAGEGGLREEVCVTGGVSFVGSAIAARLLERGFAVRLLVESQEDVEKVRKMEPNGDIRSVMADVMDIESLCRAFDGCATVFHASTSLDPRGLSGYTKHMADVEVRAAERVVEACVRTESVNKCVFTSSLLACTWQQSDRCDRRRASPVVDESCWSDESLCRDKKLWFALGKTMAEKAAWRIARGRRDLNLVTVCPALVTGPGFRRYNSTASIAYLKGAHDMFAQGLLATVDVDTVADAHIKIYEAMTASSAGGRYICYDHVIQRGEEIQELEGQLGLAKRTYGESRTTTEMISKRKLTRLMVSKSLRGCTYDVYSS</sequence>
<evidence type="ECO:0000256" key="2">
    <source>
        <dbReference type="RuleBase" id="RU004475"/>
    </source>
</evidence>
<proteinExistence type="inferred from homology"/>
<evidence type="ECO:0000256" key="1">
    <source>
        <dbReference type="ARBA" id="ARBA00023002"/>
    </source>
</evidence>
<keyword evidence="6" id="KW-1185">Reference proteome</keyword>
<comment type="similarity">
    <text evidence="2">Belongs to the 3-beta-HSD family.</text>
</comment>
<dbReference type="GO" id="GO:0016616">
    <property type="term" value="F:oxidoreductase activity, acting on the CH-OH group of donors, NAD or NADP as acceptor"/>
    <property type="evidence" value="ECO:0007669"/>
    <property type="project" value="InterPro"/>
</dbReference>
<feature type="region of interest" description="Disordered" evidence="3">
    <location>
        <begin position="28"/>
        <end position="48"/>
    </location>
</feature>
<evidence type="ECO:0000313" key="5">
    <source>
        <dbReference type="EMBL" id="WOK95638.1"/>
    </source>
</evidence>
<dbReference type="Gene3D" id="3.40.50.720">
    <property type="entry name" value="NAD(P)-binding Rossmann-like Domain"/>
    <property type="match status" value="1"/>
</dbReference>
<organism evidence="5 6">
    <name type="scientific">Canna indica</name>
    <name type="common">Indian-shot</name>
    <dbReference type="NCBI Taxonomy" id="4628"/>
    <lineage>
        <taxon>Eukaryota</taxon>
        <taxon>Viridiplantae</taxon>
        <taxon>Streptophyta</taxon>
        <taxon>Embryophyta</taxon>
        <taxon>Tracheophyta</taxon>
        <taxon>Spermatophyta</taxon>
        <taxon>Magnoliopsida</taxon>
        <taxon>Liliopsida</taxon>
        <taxon>Zingiberales</taxon>
        <taxon>Cannaceae</taxon>
        <taxon>Canna</taxon>
    </lineage>
</organism>
<evidence type="ECO:0000259" key="4">
    <source>
        <dbReference type="Pfam" id="PF01073"/>
    </source>
</evidence>
<dbReference type="AlphaFoldDB" id="A0AAQ3JUJ1"/>
<reference evidence="5 6" key="1">
    <citation type="submission" date="2023-10" db="EMBL/GenBank/DDBJ databases">
        <title>Chromosome-scale genome assembly provides insights into flower coloration mechanisms of Canna indica.</title>
        <authorList>
            <person name="Li C."/>
        </authorList>
    </citation>
    <scope>NUCLEOTIDE SEQUENCE [LARGE SCALE GENOMIC DNA]</scope>
    <source>
        <tissue evidence="5">Flower</tissue>
    </source>
</reference>
<dbReference type="FunFam" id="3.40.50.720:FF:000388">
    <property type="entry name" value="Cinnamoyl-CoA reductase-like SNL6"/>
    <property type="match status" value="1"/>
</dbReference>
<feature type="domain" description="3-beta hydroxysteroid dehydrogenase/isomerase" evidence="4">
    <location>
        <begin position="59"/>
        <end position="306"/>
    </location>
</feature>
<dbReference type="InterPro" id="IPR050425">
    <property type="entry name" value="NAD(P)_dehydrat-like"/>
</dbReference>